<proteinExistence type="predicted"/>
<comment type="caution">
    <text evidence="1">The sequence shown here is derived from an EMBL/GenBank/DDBJ whole genome shotgun (WGS) entry which is preliminary data.</text>
</comment>
<feature type="non-terminal residue" evidence="1">
    <location>
        <position position="84"/>
    </location>
</feature>
<gene>
    <name evidence="1" type="ORF">DHETER_LOCUS10059</name>
</gene>
<evidence type="ECO:0000313" key="2">
    <source>
        <dbReference type="Proteomes" id="UP000789702"/>
    </source>
</evidence>
<name>A0ACA9NNP5_9GLOM</name>
<evidence type="ECO:0000313" key="1">
    <source>
        <dbReference type="EMBL" id="CAG8668150.1"/>
    </source>
</evidence>
<reference evidence="1" key="1">
    <citation type="submission" date="2021-06" db="EMBL/GenBank/DDBJ databases">
        <authorList>
            <person name="Kallberg Y."/>
            <person name="Tangrot J."/>
            <person name="Rosling A."/>
        </authorList>
    </citation>
    <scope>NUCLEOTIDE SEQUENCE</scope>
    <source>
        <strain evidence="1">IL203A</strain>
    </source>
</reference>
<feature type="non-terminal residue" evidence="1">
    <location>
        <position position="1"/>
    </location>
</feature>
<sequence>YSSLSGVIIRWCCQFLVPFFVGFTDFWYHRVISVVPGAIVMLAGGRNFNVIAAICDVVMLAGSRDFGVIVAICRFLAFTDTLPL</sequence>
<dbReference type="Proteomes" id="UP000789702">
    <property type="component" value="Unassembled WGS sequence"/>
</dbReference>
<dbReference type="EMBL" id="CAJVPU010018823">
    <property type="protein sequence ID" value="CAG8668150.1"/>
    <property type="molecule type" value="Genomic_DNA"/>
</dbReference>
<accession>A0ACA9NNP5</accession>
<organism evidence="1 2">
    <name type="scientific">Dentiscutata heterogama</name>
    <dbReference type="NCBI Taxonomy" id="1316150"/>
    <lineage>
        <taxon>Eukaryota</taxon>
        <taxon>Fungi</taxon>
        <taxon>Fungi incertae sedis</taxon>
        <taxon>Mucoromycota</taxon>
        <taxon>Glomeromycotina</taxon>
        <taxon>Glomeromycetes</taxon>
        <taxon>Diversisporales</taxon>
        <taxon>Gigasporaceae</taxon>
        <taxon>Dentiscutata</taxon>
    </lineage>
</organism>
<keyword evidence="2" id="KW-1185">Reference proteome</keyword>
<protein>
    <submittedName>
        <fullName evidence="1">1017_t:CDS:1</fullName>
    </submittedName>
</protein>